<organism evidence="1">
    <name type="scientific">African swine fever virus</name>
    <name type="common">ASFV</name>
    <dbReference type="NCBI Taxonomy" id="10497"/>
    <lineage>
        <taxon>Viruses</taxon>
        <taxon>Varidnaviria</taxon>
        <taxon>Bamfordvirae</taxon>
        <taxon>Nucleocytoviricota</taxon>
        <taxon>Pokkesviricetes</taxon>
        <taxon>Asfuvirales</taxon>
        <taxon>Asfarviridae</taxon>
        <taxon>Asfivirus</taxon>
        <taxon>Asfivirus haemorrhagiae</taxon>
    </lineage>
</organism>
<keyword evidence="1" id="KW-0347">Helicase</keyword>
<evidence type="ECO:0000313" key="1">
    <source>
        <dbReference type="EMBL" id="CAA50854.1"/>
    </source>
</evidence>
<reference evidence="1" key="1">
    <citation type="journal article" date="1993" name="J. Gen. Virol.">
        <title>Duplicated genes within the variable right end of the genome of a pathogenic isolate of African swine fever virus.</title>
        <authorList>
            <person name="Vydelingum S."/>
            <person name="Baylis S.A."/>
            <person name="Bristow C."/>
            <person name="Smith G.L."/>
            <person name="Dixon L.K."/>
        </authorList>
    </citation>
    <scope>NUCLEOTIDE SEQUENCE</scope>
    <source>
        <strain evidence="1">Malawi LIL20 /1</strain>
    </source>
</reference>
<protein>
    <submittedName>
        <fullName evidence="1">55kb from the right end sequence</fullName>
    </submittedName>
</protein>
<proteinExistence type="predicted"/>
<organismHost>
    <name type="scientific">Phacochoerus africanus</name>
    <name type="common">Warthog</name>
    <dbReference type="NCBI Taxonomy" id="41426"/>
</organismHost>
<keyword evidence="1" id="KW-0547">Nucleotide-binding</keyword>
<organismHost>
    <name type="scientific">Potamochoerus larvatus</name>
    <name type="common">Bushpig</name>
    <dbReference type="NCBI Taxonomy" id="273792"/>
</organismHost>
<sequence length="66" mass="7721">MSQYSGYSIICCDNSMKFDCKSIFSFKCRVPKTKKVYVANNYSTKLISGLMGMETCCPCRRWRKWP</sequence>
<organismHost>
    <name type="scientific">Ornithodoros</name>
    <name type="common">relapsing fever ticks</name>
    <dbReference type="NCBI Taxonomy" id="6937"/>
</organismHost>
<keyword evidence="1" id="KW-0067">ATP-binding</keyword>
<dbReference type="EMBL" id="X71982">
    <property type="protein sequence ID" value="CAA50854.1"/>
    <property type="molecule type" value="Genomic_DNA"/>
</dbReference>
<reference evidence="1" key="2">
    <citation type="journal article" date="1994" name="J. Gen. Virol.">
        <title>Nucleotide sequence of a 55 kbp region from the right end of the genome of a pathogenic African swine fever virus isolate (Malawi LIL20/1).</title>
        <authorList>
            <person name="Dixon L.K."/>
            <person name="Twigg S.R.F."/>
            <person name="Baylis S.A."/>
            <person name="Vydelingum S."/>
            <person name="Bristow C."/>
            <person name="Hammond J.M."/>
            <person name="Smith G.L."/>
        </authorList>
    </citation>
    <scope>NUCLEOTIDE SEQUENCE</scope>
    <source>
        <strain evidence="1">Malawi LIL20 /1</strain>
    </source>
</reference>
<accession>Q65257</accession>
<name>Q65257_ASF</name>
<keyword evidence="1" id="KW-0378">Hydrolase</keyword>
<dbReference type="GO" id="GO:0004386">
    <property type="term" value="F:helicase activity"/>
    <property type="evidence" value="ECO:0007669"/>
    <property type="project" value="UniProtKB-KW"/>
</dbReference>
<organismHost>
    <name type="scientific">Phacochoerus aethiopicus</name>
    <name type="common">Warthog</name>
    <dbReference type="NCBI Taxonomy" id="85517"/>
</organismHost>
<organismHost>
    <name type="scientific">Sus scrofa</name>
    <name type="common">Pig</name>
    <dbReference type="NCBI Taxonomy" id="9823"/>
</organismHost>
<organismHost>
    <name type="scientific">Ornithodoros moubata</name>
    <name type="common">Soft tick</name>
    <name type="synonym">Argasid tick</name>
    <dbReference type="NCBI Taxonomy" id="6938"/>
</organismHost>